<evidence type="ECO:0000313" key="13">
    <source>
        <dbReference type="Proteomes" id="UP001174136"/>
    </source>
</evidence>
<dbReference type="Pfam" id="PF00001">
    <property type="entry name" value="7tm_1"/>
    <property type="match status" value="1"/>
</dbReference>
<feature type="transmembrane region" description="Helical" evidence="10">
    <location>
        <begin position="109"/>
        <end position="133"/>
    </location>
</feature>
<feature type="transmembrane region" description="Helical" evidence="10">
    <location>
        <begin position="182"/>
        <end position="200"/>
    </location>
</feature>
<evidence type="ECO:0000256" key="5">
    <source>
        <dbReference type="ARBA" id="ARBA00023136"/>
    </source>
</evidence>
<keyword evidence="6 12" id="KW-0675">Receptor</keyword>
<proteinExistence type="predicted"/>
<feature type="region of interest" description="Disordered" evidence="9">
    <location>
        <begin position="354"/>
        <end position="394"/>
    </location>
</feature>
<evidence type="ECO:0000256" key="4">
    <source>
        <dbReference type="ARBA" id="ARBA00023040"/>
    </source>
</evidence>
<comment type="subcellular location">
    <subcellularLocation>
        <location evidence="1">Membrane</location>
        <topology evidence="1">Multi-pass membrane protein</topology>
    </subcellularLocation>
</comment>
<keyword evidence="4" id="KW-0297">G-protein coupled receptor</keyword>
<gene>
    <name evidence="12" type="primary">Hcar2_0</name>
    <name evidence="12" type="ORF">N1851_026330</name>
</gene>
<evidence type="ECO:0000256" key="1">
    <source>
        <dbReference type="ARBA" id="ARBA00004141"/>
    </source>
</evidence>
<dbReference type="InterPro" id="IPR000276">
    <property type="entry name" value="GPCR_Rhodpsn"/>
</dbReference>
<dbReference type="PANTHER" id="PTHR24232">
    <property type="entry name" value="G-PROTEIN COUPLED RECEPTOR"/>
    <property type="match status" value="1"/>
</dbReference>
<dbReference type="GO" id="GO:0005886">
    <property type="term" value="C:plasma membrane"/>
    <property type="evidence" value="ECO:0007669"/>
    <property type="project" value="TreeGrafter"/>
</dbReference>
<feature type="transmembrane region" description="Helical" evidence="10">
    <location>
        <begin position="79"/>
        <end position="97"/>
    </location>
</feature>
<dbReference type="PANTHER" id="PTHR24232:SF108">
    <property type="entry name" value="G-PROTEIN COUPLED RECEPTOR 35-LIKE-RELATED"/>
    <property type="match status" value="1"/>
</dbReference>
<dbReference type="GO" id="GO:0035025">
    <property type="term" value="P:positive regulation of Rho protein signal transduction"/>
    <property type="evidence" value="ECO:0007669"/>
    <property type="project" value="TreeGrafter"/>
</dbReference>
<keyword evidence="8" id="KW-0807">Transducer</keyword>
<feature type="domain" description="G-protein coupled receptors family 1 profile" evidence="11">
    <location>
        <begin position="88"/>
        <end position="308"/>
    </location>
</feature>
<dbReference type="PROSITE" id="PS50262">
    <property type="entry name" value="G_PROTEIN_RECEP_F1_2"/>
    <property type="match status" value="1"/>
</dbReference>
<dbReference type="EMBL" id="JAOPHQ010004877">
    <property type="protein sequence ID" value="KAK0137461.1"/>
    <property type="molecule type" value="Genomic_DNA"/>
</dbReference>
<reference evidence="12" key="1">
    <citation type="journal article" date="2023" name="Front. Mar. Sci.">
        <title>A new Merluccius polli reference genome to investigate the effects of global change in West African waters.</title>
        <authorList>
            <person name="Mateo J.L."/>
            <person name="Blanco-Fernandez C."/>
            <person name="Garcia-Vazquez E."/>
            <person name="Machado-Schiaffino G."/>
        </authorList>
    </citation>
    <scope>NUCLEOTIDE SEQUENCE</scope>
    <source>
        <strain evidence="12">C29</strain>
        <tissue evidence="12">Fin</tissue>
    </source>
</reference>
<feature type="transmembrane region" description="Helical" evidence="10">
    <location>
        <begin position="256"/>
        <end position="282"/>
    </location>
</feature>
<evidence type="ECO:0000259" key="11">
    <source>
        <dbReference type="PROSITE" id="PS50262"/>
    </source>
</evidence>
<dbReference type="SUPFAM" id="SSF81321">
    <property type="entry name" value="Family A G protein-coupled receptor-like"/>
    <property type="match status" value="1"/>
</dbReference>
<evidence type="ECO:0000256" key="3">
    <source>
        <dbReference type="ARBA" id="ARBA00022989"/>
    </source>
</evidence>
<keyword evidence="2 10" id="KW-0812">Transmembrane</keyword>
<dbReference type="GO" id="GO:0007200">
    <property type="term" value="P:phospholipase C-activating G protein-coupled receptor signaling pathway"/>
    <property type="evidence" value="ECO:0007669"/>
    <property type="project" value="TreeGrafter"/>
</dbReference>
<keyword evidence="5 10" id="KW-0472">Membrane</keyword>
<keyword evidence="13" id="KW-1185">Reference proteome</keyword>
<keyword evidence="3 10" id="KW-1133">Transmembrane helix</keyword>
<dbReference type="Proteomes" id="UP001174136">
    <property type="component" value="Unassembled WGS sequence"/>
</dbReference>
<sequence length="554" mass="59815">MADHRHLTTGKISVQAPVTPIWRLPTSHLSPPAMLSAGLNSSTEAYANSTPYRGPPLWYEFEACAVAPYSFIFYYGVKVLNLFVGAPCNFLVMWQIASKKSDATTSDTFFFNLAILDAYFCLMTPIELANRLFLGHPKIWHFQRFAYGVKDFAPVFLVCICLDRYMAVVHPVLFTRIRDNKIRVGISLAGWGLVLGYGITKSVMDVVSAAQVYSGLILTAFIIMLFCNISVIWALRRSVAGKEEMHPVKKKAFKMVLIILGIIVFNYLPPVALLPFVSYFTFVEFRCQVTTSVFSLMDMSSTIEPLLYISKMDMKCNGGGCCCCRRAAVLASGPSSEDTNPGYVVWNRAGLGSGDGGSRSPTDAAGGGDSSVDLKALKDKPHPRGAKPLPQELGYLPGGQRQILVIAAFQPEDVGGQRPTRRHHGEPGGVGEGGEEGHVPTVLPHTPLCLLAAHDAGEEARVAGVIPQEGEVRGGVGRGEPGPDLGSDLGQAAVAPAGAALGGAEARVEGAVLLLRGQVGAPLSIQAVQWEETNLWTPTLIDYNRTKWCSLILM</sequence>
<evidence type="ECO:0000256" key="6">
    <source>
        <dbReference type="ARBA" id="ARBA00023170"/>
    </source>
</evidence>
<evidence type="ECO:0000256" key="7">
    <source>
        <dbReference type="ARBA" id="ARBA00023180"/>
    </source>
</evidence>
<evidence type="ECO:0000256" key="10">
    <source>
        <dbReference type="SAM" id="Phobius"/>
    </source>
</evidence>
<feature type="region of interest" description="Disordered" evidence="9">
    <location>
        <begin position="414"/>
        <end position="435"/>
    </location>
</feature>
<comment type="caution">
    <text evidence="12">The sequence shown here is derived from an EMBL/GenBank/DDBJ whole genome shotgun (WGS) entry which is preliminary data.</text>
</comment>
<dbReference type="Gene3D" id="1.20.1070.10">
    <property type="entry name" value="Rhodopsin 7-helix transmembrane proteins"/>
    <property type="match status" value="1"/>
</dbReference>
<evidence type="ECO:0000256" key="8">
    <source>
        <dbReference type="ARBA" id="ARBA00023224"/>
    </source>
</evidence>
<dbReference type="InterPro" id="IPR017452">
    <property type="entry name" value="GPCR_Rhodpsn_7TM"/>
</dbReference>
<keyword evidence="7" id="KW-0325">Glycoprotein</keyword>
<dbReference type="AlphaFoldDB" id="A0AA47NT29"/>
<protein>
    <submittedName>
        <fullName evidence="12">Hydroxycarboxylic acid receptor 2</fullName>
    </submittedName>
</protein>
<evidence type="ECO:0000256" key="2">
    <source>
        <dbReference type="ARBA" id="ARBA00022692"/>
    </source>
</evidence>
<dbReference type="GO" id="GO:0004930">
    <property type="term" value="F:G protein-coupled receptor activity"/>
    <property type="evidence" value="ECO:0007669"/>
    <property type="project" value="UniProtKB-KW"/>
</dbReference>
<evidence type="ECO:0000313" key="12">
    <source>
        <dbReference type="EMBL" id="KAK0137461.1"/>
    </source>
</evidence>
<feature type="transmembrane region" description="Helical" evidence="10">
    <location>
        <begin position="212"/>
        <end position="235"/>
    </location>
</feature>
<accession>A0AA47NT29</accession>
<name>A0AA47NT29_MERPO</name>
<evidence type="ECO:0000256" key="9">
    <source>
        <dbReference type="SAM" id="MobiDB-lite"/>
    </source>
</evidence>
<organism evidence="12 13">
    <name type="scientific">Merluccius polli</name>
    <name type="common">Benguela hake</name>
    <name type="synonym">Merluccius cadenati</name>
    <dbReference type="NCBI Taxonomy" id="89951"/>
    <lineage>
        <taxon>Eukaryota</taxon>
        <taxon>Metazoa</taxon>
        <taxon>Chordata</taxon>
        <taxon>Craniata</taxon>
        <taxon>Vertebrata</taxon>
        <taxon>Euteleostomi</taxon>
        <taxon>Actinopterygii</taxon>
        <taxon>Neopterygii</taxon>
        <taxon>Teleostei</taxon>
        <taxon>Neoteleostei</taxon>
        <taxon>Acanthomorphata</taxon>
        <taxon>Zeiogadaria</taxon>
        <taxon>Gadariae</taxon>
        <taxon>Gadiformes</taxon>
        <taxon>Gadoidei</taxon>
        <taxon>Merlucciidae</taxon>
        <taxon>Merluccius</taxon>
    </lineage>
</organism>